<organism evidence="1 2">
    <name type="scientific">Candidatus Desulfaltia bathyphila</name>
    <dbReference type="NCBI Taxonomy" id="2841697"/>
    <lineage>
        <taxon>Bacteria</taxon>
        <taxon>Pseudomonadati</taxon>
        <taxon>Thermodesulfobacteriota</taxon>
        <taxon>Desulfobacteria</taxon>
        <taxon>Desulfobacterales</taxon>
        <taxon>Desulfobacterales incertae sedis</taxon>
        <taxon>Candidatus Desulfaltia</taxon>
    </lineage>
</organism>
<evidence type="ECO:0000313" key="2">
    <source>
        <dbReference type="Proteomes" id="UP000603545"/>
    </source>
</evidence>
<dbReference type="EMBL" id="JACNLL010000020">
    <property type="protein sequence ID" value="MBC8198711.1"/>
    <property type="molecule type" value="Genomic_DNA"/>
</dbReference>
<comment type="caution">
    <text evidence="1">The sequence shown here is derived from an EMBL/GenBank/DDBJ whole genome shotgun (WGS) entry which is preliminary data.</text>
</comment>
<reference evidence="1 2" key="1">
    <citation type="submission" date="2020-08" db="EMBL/GenBank/DDBJ databases">
        <title>Bridging the membrane lipid divide: bacteria of the FCB group superphylum have the potential to synthesize archaeal ether lipids.</title>
        <authorList>
            <person name="Villanueva L."/>
            <person name="Von Meijenfeldt F.A.B."/>
            <person name="Westbye A.B."/>
            <person name="Yadav S."/>
            <person name="Hopmans E.C."/>
            <person name="Dutilh B.E."/>
            <person name="Sinninghe Damste J.S."/>
        </authorList>
    </citation>
    <scope>NUCLEOTIDE SEQUENCE [LARGE SCALE GENOMIC DNA]</scope>
    <source>
        <strain evidence="1">NIOZ-UU82</strain>
    </source>
</reference>
<dbReference type="AlphaFoldDB" id="A0A8J6N4V0"/>
<evidence type="ECO:0000313" key="1">
    <source>
        <dbReference type="EMBL" id="MBC8198711.1"/>
    </source>
</evidence>
<sequence length="202" mass="23967">MLLPFKKLKDKYNKYSLFLDRLKVIYEAMDQKYKEAADYYGFHCQGCHDNCCLTRFYHYTLLEYFYILEGYGTLEYDRRVEIKNRALEVCRKTDEADKKGMAVRLMCPLNFNGLCILYDYRPMICRLHGIPHELQRGGQNIIHSPGCDAFAEQNREKSYFKFNRTPFYIKMAELENELKRAAGINQKIKMTVAQMLIEGLRD</sequence>
<proteinExistence type="predicted"/>
<gene>
    <name evidence="1" type="ORF">H8E80_01505</name>
</gene>
<protein>
    <recommendedName>
        <fullName evidence="3">Flagellin N-methylase</fullName>
    </recommendedName>
</protein>
<name>A0A8J6N4V0_9BACT</name>
<evidence type="ECO:0008006" key="3">
    <source>
        <dbReference type="Google" id="ProtNLM"/>
    </source>
</evidence>
<dbReference type="Proteomes" id="UP000603545">
    <property type="component" value="Unassembled WGS sequence"/>
</dbReference>
<accession>A0A8J6N4V0</accession>